<dbReference type="InterPro" id="IPR010753">
    <property type="entry name" value="DUF1330"/>
</dbReference>
<gene>
    <name evidence="2" type="ORF">A5640_14445</name>
</gene>
<dbReference type="Pfam" id="PF07045">
    <property type="entry name" value="DUF1330"/>
    <property type="match status" value="1"/>
</dbReference>
<dbReference type="SUPFAM" id="SSF54909">
    <property type="entry name" value="Dimeric alpha+beta barrel"/>
    <property type="match status" value="1"/>
</dbReference>
<reference evidence="2 3" key="1">
    <citation type="submission" date="2016-06" db="EMBL/GenBank/DDBJ databases">
        <authorList>
            <person name="Kjaerup R.B."/>
            <person name="Dalgaard T.S."/>
            <person name="Juul-Madsen H.R."/>
        </authorList>
    </citation>
    <scope>NUCLEOTIDE SEQUENCE [LARGE SCALE GENOMIC DNA]</scope>
    <source>
        <strain evidence="2 3">1276495.2</strain>
    </source>
</reference>
<dbReference type="RefSeq" id="WP_065140429.1">
    <property type="nucleotide sequence ID" value="NZ_LZLM01000078.1"/>
</dbReference>
<dbReference type="EMBL" id="LZLM01000078">
    <property type="protein sequence ID" value="OBJ84864.1"/>
    <property type="molecule type" value="Genomic_DNA"/>
</dbReference>
<evidence type="ECO:0000259" key="1">
    <source>
        <dbReference type="Pfam" id="PF07045"/>
    </source>
</evidence>
<evidence type="ECO:0000313" key="3">
    <source>
        <dbReference type="Proteomes" id="UP000093925"/>
    </source>
</evidence>
<protein>
    <recommendedName>
        <fullName evidence="1">DUF1330 domain-containing protein</fullName>
    </recommendedName>
</protein>
<evidence type="ECO:0000313" key="2">
    <source>
        <dbReference type="EMBL" id="OBJ84864.1"/>
    </source>
</evidence>
<dbReference type="PANTHER" id="PTHR41521:SF4">
    <property type="entry name" value="BLR0684 PROTEIN"/>
    <property type="match status" value="1"/>
</dbReference>
<dbReference type="AlphaFoldDB" id="A0A1A3KK94"/>
<feature type="domain" description="DUF1330" evidence="1">
    <location>
        <begin position="2"/>
        <end position="95"/>
    </location>
</feature>
<organism evidence="2 3">
    <name type="scientific">Mycobacterium asiaticum</name>
    <dbReference type="NCBI Taxonomy" id="1790"/>
    <lineage>
        <taxon>Bacteria</taxon>
        <taxon>Bacillati</taxon>
        <taxon>Actinomycetota</taxon>
        <taxon>Actinomycetes</taxon>
        <taxon>Mycobacteriales</taxon>
        <taxon>Mycobacteriaceae</taxon>
        <taxon>Mycobacterium</taxon>
    </lineage>
</organism>
<proteinExistence type="predicted"/>
<dbReference type="PANTHER" id="PTHR41521">
    <property type="match status" value="1"/>
</dbReference>
<comment type="caution">
    <text evidence="2">The sequence shown here is derived from an EMBL/GenBank/DDBJ whole genome shotgun (WGS) entry which is preliminary data.</text>
</comment>
<accession>A0A1A3KK94</accession>
<dbReference type="InterPro" id="IPR011008">
    <property type="entry name" value="Dimeric_a/b-barrel"/>
</dbReference>
<dbReference type="Proteomes" id="UP000093925">
    <property type="component" value="Unassembled WGS sequence"/>
</dbReference>
<name>A0A1A3KK94_MYCAS</name>
<dbReference type="Gene3D" id="3.30.70.100">
    <property type="match status" value="1"/>
</dbReference>
<sequence>MTVYAIAQLKFTDRAAYDRYQARFMDIFRRYQGTLLAADEAPQVVEGRWDREKVVVMSFPDESAFRSWAQSPEYQAISKDRRAGAEAVVLLVQGLQ</sequence>